<dbReference type="EMBL" id="JAGFOA010000006">
    <property type="protein sequence ID" value="MBO3664783.1"/>
    <property type="molecule type" value="Genomic_DNA"/>
</dbReference>
<dbReference type="Proteomes" id="UP000680132">
    <property type="component" value="Unassembled WGS sequence"/>
</dbReference>
<evidence type="ECO:0000313" key="1">
    <source>
        <dbReference type="EMBL" id="MBO3664783.1"/>
    </source>
</evidence>
<comment type="caution">
    <text evidence="1">The sequence shown here is derived from an EMBL/GenBank/DDBJ whole genome shotgun (WGS) entry which is preliminary data.</text>
</comment>
<sequence>MPQPHSDALTTTAALVGRVRERLRADRVDASAAPDAVARITRAEVRRHNDLALARGGVAVDDEAARVNEVLAAVTGYGALQPYLDDPEVEEVWPVCRG</sequence>
<dbReference type="AlphaFoldDB" id="A0A939TP06"/>
<proteinExistence type="predicted"/>
<keyword evidence="2" id="KW-1185">Reference proteome</keyword>
<evidence type="ECO:0000313" key="2">
    <source>
        <dbReference type="Proteomes" id="UP000680132"/>
    </source>
</evidence>
<organism evidence="1 2">
    <name type="scientific">Microbacterium stercoris</name>
    <dbReference type="NCBI Taxonomy" id="2820289"/>
    <lineage>
        <taxon>Bacteria</taxon>
        <taxon>Bacillati</taxon>
        <taxon>Actinomycetota</taxon>
        <taxon>Actinomycetes</taxon>
        <taxon>Micrococcales</taxon>
        <taxon>Microbacteriaceae</taxon>
        <taxon>Microbacterium</taxon>
    </lineage>
</organism>
<protein>
    <submittedName>
        <fullName evidence="1">Uncharacterized protein</fullName>
    </submittedName>
</protein>
<gene>
    <name evidence="1" type="ORF">J5V96_14900</name>
</gene>
<dbReference type="RefSeq" id="WP_208504780.1">
    <property type="nucleotide sequence ID" value="NZ_JAGFOA010000006.1"/>
</dbReference>
<name>A0A939TP06_9MICO</name>
<accession>A0A939TP06</accession>
<reference evidence="1" key="1">
    <citation type="submission" date="2021-03" db="EMBL/GenBank/DDBJ databases">
        <title>Microbacterium sp. nov., a novel actinobacterium isolated from cow dung.</title>
        <authorList>
            <person name="Zhang L."/>
        </authorList>
    </citation>
    <scope>NUCLEOTIDE SEQUENCE</scope>
    <source>
        <strain evidence="1">NEAU-LLB</strain>
    </source>
</reference>
<dbReference type="Gene3D" id="3.30.450.380">
    <property type="match status" value="1"/>
</dbReference>